<dbReference type="EMBL" id="JACHXA010000001">
    <property type="protein sequence ID" value="MBB3063921.1"/>
    <property type="molecule type" value="Genomic_DNA"/>
</dbReference>
<evidence type="ECO:0000259" key="3">
    <source>
        <dbReference type="Pfam" id="PF00685"/>
    </source>
</evidence>
<keyword evidence="2" id="KW-0808">Transferase</keyword>
<accession>A0A839SM71</accession>
<evidence type="ECO:0000256" key="2">
    <source>
        <dbReference type="ARBA" id="ARBA00022679"/>
    </source>
</evidence>
<proteinExistence type="inferred from homology"/>
<comment type="caution">
    <text evidence="4">The sequence shown here is derived from an EMBL/GenBank/DDBJ whole genome shotgun (WGS) entry which is preliminary data.</text>
</comment>
<comment type="similarity">
    <text evidence="1">Belongs to the sulfotransferase 1 family.</text>
</comment>
<organism evidence="4 5">
    <name type="scientific">Limibacillus halophilus</name>
    <dbReference type="NCBI Taxonomy" id="1579333"/>
    <lineage>
        <taxon>Bacteria</taxon>
        <taxon>Pseudomonadati</taxon>
        <taxon>Pseudomonadota</taxon>
        <taxon>Alphaproteobacteria</taxon>
        <taxon>Rhodospirillales</taxon>
        <taxon>Rhodovibrionaceae</taxon>
        <taxon>Limibacillus</taxon>
    </lineage>
</organism>
<evidence type="ECO:0000313" key="5">
    <source>
        <dbReference type="Proteomes" id="UP000581135"/>
    </source>
</evidence>
<keyword evidence="5" id="KW-1185">Reference proteome</keyword>
<dbReference type="InterPro" id="IPR000863">
    <property type="entry name" value="Sulfotransferase_dom"/>
</dbReference>
<dbReference type="Pfam" id="PF00685">
    <property type="entry name" value="Sulfotransfer_1"/>
    <property type="match status" value="1"/>
</dbReference>
<dbReference type="PANTHER" id="PTHR11783">
    <property type="entry name" value="SULFOTRANSFERASE SULT"/>
    <property type="match status" value="1"/>
</dbReference>
<sequence length="299" mass="32863">MRRNLVWLASFLKSGNTWLRFLLVNYLLNRDKPVGLDEIGRYSFSDTGVRAFTKVAGRPAGTLSDAEIMALRPSVQRFYAQNPADVVFVKTHSMVADVEGTPTIDSAVTRNTLHVVRNPMDVAVSFANHYGCSLDKAVESLCRDTLVLRGNPKRNLLSVVGSWSANNASWINSKALKVLTLRYEDMQADTTAALDKALVHIGLEPDASRIAAAVGFSSFERLSRQEAETGFSEAARDGGRFFRAGKCGEGARKLGPDLIARLWDKHEAMITHFGYKPDFERALKAGVRSDPEASGVQRG</sequence>
<dbReference type="GO" id="GO:0008146">
    <property type="term" value="F:sulfotransferase activity"/>
    <property type="evidence" value="ECO:0007669"/>
    <property type="project" value="InterPro"/>
</dbReference>
<name>A0A839SM71_9PROT</name>
<dbReference type="SUPFAM" id="SSF52540">
    <property type="entry name" value="P-loop containing nucleoside triphosphate hydrolases"/>
    <property type="match status" value="1"/>
</dbReference>
<dbReference type="AlphaFoldDB" id="A0A839SM71"/>
<evidence type="ECO:0000256" key="1">
    <source>
        <dbReference type="ARBA" id="ARBA00005771"/>
    </source>
</evidence>
<evidence type="ECO:0000313" key="4">
    <source>
        <dbReference type="EMBL" id="MBB3063921.1"/>
    </source>
</evidence>
<dbReference type="Proteomes" id="UP000581135">
    <property type="component" value="Unassembled WGS sequence"/>
</dbReference>
<protein>
    <recommendedName>
        <fullName evidence="3">Sulfotransferase domain-containing protein</fullName>
    </recommendedName>
</protein>
<dbReference type="Gene3D" id="3.40.50.300">
    <property type="entry name" value="P-loop containing nucleotide triphosphate hydrolases"/>
    <property type="match status" value="1"/>
</dbReference>
<feature type="domain" description="Sulfotransferase" evidence="3">
    <location>
        <begin position="6"/>
        <end position="261"/>
    </location>
</feature>
<dbReference type="RefSeq" id="WP_183414731.1">
    <property type="nucleotide sequence ID" value="NZ_JACHXA010000001.1"/>
</dbReference>
<reference evidence="4 5" key="1">
    <citation type="submission" date="2020-08" db="EMBL/GenBank/DDBJ databases">
        <title>Genomic Encyclopedia of Type Strains, Phase III (KMG-III): the genomes of soil and plant-associated and newly described type strains.</title>
        <authorList>
            <person name="Whitman W."/>
        </authorList>
    </citation>
    <scope>NUCLEOTIDE SEQUENCE [LARGE SCALE GENOMIC DNA]</scope>
    <source>
        <strain evidence="4 5">CECT 8803</strain>
    </source>
</reference>
<gene>
    <name evidence="4" type="ORF">FHR98_000186</name>
</gene>
<dbReference type="InterPro" id="IPR027417">
    <property type="entry name" value="P-loop_NTPase"/>
</dbReference>